<gene>
    <name evidence="1" type="ORF">OVA965_LOCUS44457</name>
    <name evidence="2" type="ORF">TMI583_LOCUS47266</name>
</gene>
<evidence type="ECO:0000313" key="1">
    <source>
        <dbReference type="EMBL" id="CAF1644067.1"/>
    </source>
</evidence>
<sequence length="22" mass="2437">ATAAAVLHSRGIKINWGRRDED</sequence>
<dbReference type="Proteomes" id="UP000677228">
    <property type="component" value="Unassembled WGS sequence"/>
</dbReference>
<name>A0A8S2G750_9BILA</name>
<comment type="caution">
    <text evidence="1">The sequence shown here is derived from an EMBL/GenBank/DDBJ whole genome shotgun (WGS) entry which is preliminary data.</text>
</comment>
<evidence type="ECO:0000313" key="2">
    <source>
        <dbReference type="EMBL" id="CAF4483808.1"/>
    </source>
</evidence>
<accession>A0A8S2G750</accession>
<feature type="non-terminal residue" evidence="1">
    <location>
        <position position="1"/>
    </location>
</feature>
<reference evidence="1" key="1">
    <citation type="submission" date="2021-02" db="EMBL/GenBank/DDBJ databases">
        <authorList>
            <person name="Nowell W R."/>
        </authorList>
    </citation>
    <scope>NUCLEOTIDE SEQUENCE</scope>
</reference>
<dbReference type="EMBL" id="CAJOBA010090849">
    <property type="protein sequence ID" value="CAF4483808.1"/>
    <property type="molecule type" value="Genomic_DNA"/>
</dbReference>
<proteinExistence type="predicted"/>
<evidence type="ECO:0000313" key="3">
    <source>
        <dbReference type="Proteomes" id="UP000677228"/>
    </source>
</evidence>
<dbReference type="Proteomes" id="UP000682733">
    <property type="component" value="Unassembled WGS sequence"/>
</dbReference>
<protein>
    <submittedName>
        <fullName evidence="1">Uncharacterized protein</fullName>
    </submittedName>
</protein>
<dbReference type="AlphaFoldDB" id="A0A8S2G750"/>
<organism evidence="1 3">
    <name type="scientific">Didymodactylos carnosus</name>
    <dbReference type="NCBI Taxonomy" id="1234261"/>
    <lineage>
        <taxon>Eukaryota</taxon>
        <taxon>Metazoa</taxon>
        <taxon>Spiralia</taxon>
        <taxon>Gnathifera</taxon>
        <taxon>Rotifera</taxon>
        <taxon>Eurotatoria</taxon>
        <taxon>Bdelloidea</taxon>
        <taxon>Philodinida</taxon>
        <taxon>Philodinidae</taxon>
        <taxon>Didymodactylos</taxon>
    </lineage>
</organism>
<dbReference type="EMBL" id="CAJNOK010063518">
    <property type="protein sequence ID" value="CAF1644067.1"/>
    <property type="molecule type" value="Genomic_DNA"/>
</dbReference>